<comment type="caution">
    <text evidence="2">The sequence shown here is derived from an EMBL/GenBank/DDBJ whole genome shotgun (WGS) entry which is preliminary data.</text>
</comment>
<protein>
    <submittedName>
        <fullName evidence="2">OmpH family outer membrane protein</fullName>
    </submittedName>
</protein>
<dbReference type="SMART" id="SM00935">
    <property type="entry name" value="OmpH"/>
    <property type="match status" value="1"/>
</dbReference>
<dbReference type="InterPro" id="IPR005632">
    <property type="entry name" value="Chaperone_Skp"/>
</dbReference>
<feature type="signal peptide" evidence="1">
    <location>
        <begin position="1"/>
        <end position="24"/>
    </location>
</feature>
<feature type="chain" id="PRO_5017950463" evidence="1">
    <location>
        <begin position="25"/>
        <end position="207"/>
    </location>
</feature>
<dbReference type="EMBL" id="RDRB01000001">
    <property type="protein sequence ID" value="ROU04201.1"/>
    <property type="molecule type" value="Genomic_DNA"/>
</dbReference>
<dbReference type="Proteomes" id="UP000268016">
    <property type="component" value="Unassembled WGS sequence"/>
</dbReference>
<dbReference type="AlphaFoldDB" id="A0A3N2R9X0"/>
<accession>A0A3N2R9X0</accession>
<sequence>MTARGLRGAVTAAAACLWAAAASGQEVGPAPPDLSAGEPVAQPSEVVRSPVLTIDADLLFSESLFGQRLTADIQASSEELATENRRIASELEAEERRLTERRGEMTPDAFRAEAEAFDARVQRIRQEQDAKERALGAQVQAAEDAFLNAVRPVLGQLMVERGAAVILDRRTVVLSVGAVDITDAAIARIDAEMGEGMSLPELEGPQD</sequence>
<dbReference type="Gene3D" id="3.30.910.20">
    <property type="entry name" value="Skp domain"/>
    <property type="match status" value="1"/>
</dbReference>
<evidence type="ECO:0000256" key="1">
    <source>
        <dbReference type="SAM" id="SignalP"/>
    </source>
</evidence>
<dbReference type="GO" id="GO:0051082">
    <property type="term" value="F:unfolded protein binding"/>
    <property type="evidence" value="ECO:0007669"/>
    <property type="project" value="InterPro"/>
</dbReference>
<dbReference type="Pfam" id="PF03938">
    <property type="entry name" value="OmpH"/>
    <property type="match status" value="1"/>
</dbReference>
<dbReference type="OrthoDB" id="7868372at2"/>
<evidence type="ECO:0000313" key="2">
    <source>
        <dbReference type="EMBL" id="ROU04201.1"/>
    </source>
</evidence>
<keyword evidence="3" id="KW-1185">Reference proteome</keyword>
<gene>
    <name evidence="2" type="ORF">EAT49_02085</name>
</gene>
<dbReference type="SUPFAM" id="SSF111384">
    <property type="entry name" value="OmpH-like"/>
    <property type="match status" value="1"/>
</dbReference>
<keyword evidence="1" id="KW-0732">Signal</keyword>
<organism evidence="2 3">
    <name type="scientific">Histidinibacterium lentulum</name>
    <dbReference type="NCBI Taxonomy" id="2480588"/>
    <lineage>
        <taxon>Bacteria</taxon>
        <taxon>Pseudomonadati</taxon>
        <taxon>Pseudomonadota</taxon>
        <taxon>Alphaproteobacteria</taxon>
        <taxon>Rhodobacterales</taxon>
        <taxon>Paracoccaceae</taxon>
        <taxon>Histidinibacterium</taxon>
    </lineage>
</organism>
<name>A0A3N2R9X0_9RHOB</name>
<dbReference type="InterPro" id="IPR024930">
    <property type="entry name" value="Skp_dom_sf"/>
</dbReference>
<evidence type="ECO:0000313" key="3">
    <source>
        <dbReference type="Proteomes" id="UP000268016"/>
    </source>
</evidence>
<reference evidence="2 3" key="1">
    <citation type="submission" date="2018-10" db="EMBL/GenBank/DDBJ databases">
        <title>Histidinibacterium lentulum gen. nov., sp. nov., a marine bacterium from the culture broth of Picochlorum sp. 122.</title>
        <authorList>
            <person name="Wang G."/>
        </authorList>
    </citation>
    <scope>NUCLEOTIDE SEQUENCE [LARGE SCALE GENOMIC DNA]</scope>
    <source>
        <strain evidence="2 3">B17</strain>
    </source>
</reference>
<proteinExistence type="predicted"/>